<evidence type="ECO:0000313" key="1">
    <source>
        <dbReference type="EMBL" id="KKN26955.1"/>
    </source>
</evidence>
<dbReference type="AlphaFoldDB" id="A0A0F9P554"/>
<dbReference type="EMBL" id="LAZR01002680">
    <property type="protein sequence ID" value="KKN26955.1"/>
    <property type="molecule type" value="Genomic_DNA"/>
</dbReference>
<accession>A0A0F9P554</accession>
<reference evidence="1" key="1">
    <citation type="journal article" date="2015" name="Nature">
        <title>Complex archaea that bridge the gap between prokaryotes and eukaryotes.</title>
        <authorList>
            <person name="Spang A."/>
            <person name="Saw J.H."/>
            <person name="Jorgensen S.L."/>
            <person name="Zaremba-Niedzwiedzka K."/>
            <person name="Martijn J."/>
            <person name="Lind A.E."/>
            <person name="van Eijk R."/>
            <person name="Schleper C."/>
            <person name="Guy L."/>
            <person name="Ettema T.J."/>
        </authorList>
    </citation>
    <scope>NUCLEOTIDE SEQUENCE</scope>
</reference>
<gene>
    <name evidence="1" type="ORF">LCGC14_0869510</name>
</gene>
<name>A0A0F9P554_9ZZZZ</name>
<protein>
    <submittedName>
        <fullName evidence="1">Uncharacterized protein</fullName>
    </submittedName>
</protein>
<organism evidence="1">
    <name type="scientific">marine sediment metagenome</name>
    <dbReference type="NCBI Taxonomy" id="412755"/>
    <lineage>
        <taxon>unclassified sequences</taxon>
        <taxon>metagenomes</taxon>
        <taxon>ecological metagenomes</taxon>
    </lineage>
</organism>
<proteinExistence type="predicted"/>
<sequence length="192" mass="22157">MTTERTLGIEDKMWVNSVLNIILSNCLAESNKATKDAYLEVVFQMIYEGSFFSENTTTGVINLGNFLSEDGFFDFSYFESVIRMAVRFLDNEHIKRGRADRSGKIFIELRDFDAVFDAEKVRDEDGKAKICNNILLFARRHAYFMSGELSKERGSMNFKDTYTTRLADLDLEDFKIRNIIDVKAVSEPDFWG</sequence>
<comment type="caution">
    <text evidence="1">The sequence shown here is derived from an EMBL/GenBank/DDBJ whole genome shotgun (WGS) entry which is preliminary data.</text>
</comment>